<dbReference type="AlphaFoldDB" id="A0A0E9WW20"/>
<organism evidence="1">
    <name type="scientific">Anguilla anguilla</name>
    <name type="common">European freshwater eel</name>
    <name type="synonym">Muraena anguilla</name>
    <dbReference type="NCBI Taxonomy" id="7936"/>
    <lineage>
        <taxon>Eukaryota</taxon>
        <taxon>Metazoa</taxon>
        <taxon>Chordata</taxon>
        <taxon>Craniata</taxon>
        <taxon>Vertebrata</taxon>
        <taxon>Euteleostomi</taxon>
        <taxon>Actinopterygii</taxon>
        <taxon>Neopterygii</taxon>
        <taxon>Teleostei</taxon>
        <taxon>Anguilliformes</taxon>
        <taxon>Anguillidae</taxon>
        <taxon>Anguilla</taxon>
    </lineage>
</organism>
<protein>
    <submittedName>
        <fullName evidence="1">Uncharacterized protein</fullName>
    </submittedName>
</protein>
<proteinExistence type="predicted"/>
<evidence type="ECO:0000313" key="1">
    <source>
        <dbReference type="EMBL" id="JAH94411.1"/>
    </source>
</evidence>
<accession>A0A0E9WW20</accession>
<name>A0A0E9WW20_ANGAN</name>
<reference evidence="1" key="2">
    <citation type="journal article" date="2015" name="Fish Shellfish Immunol.">
        <title>Early steps in the European eel (Anguilla anguilla)-Vibrio vulnificus interaction in the gills: Role of the RtxA13 toxin.</title>
        <authorList>
            <person name="Callol A."/>
            <person name="Pajuelo D."/>
            <person name="Ebbesson L."/>
            <person name="Teles M."/>
            <person name="MacKenzie S."/>
            <person name="Amaro C."/>
        </authorList>
    </citation>
    <scope>NUCLEOTIDE SEQUENCE</scope>
</reference>
<sequence>MALLARFPQMTPNGLADLPLVSAFLVLLGISRGHKTCQCFYRLSTSRPPSLMFNRE</sequence>
<reference evidence="1" key="1">
    <citation type="submission" date="2014-11" db="EMBL/GenBank/DDBJ databases">
        <authorList>
            <person name="Amaro Gonzalez C."/>
        </authorList>
    </citation>
    <scope>NUCLEOTIDE SEQUENCE</scope>
</reference>
<dbReference type="EMBL" id="GBXM01014166">
    <property type="protein sequence ID" value="JAH94411.1"/>
    <property type="molecule type" value="Transcribed_RNA"/>
</dbReference>